<evidence type="ECO:0000259" key="6">
    <source>
        <dbReference type="PROSITE" id="PS50059"/>
    </source>
</evidence>
<organism evidence="7 8">
    <name type="scientific">Rhynocoris fuscipes</name>
    <dbReference type="NCBI Taxonomy" id="488301"/>
    <lineage>
        <taxon>Eukaryota</taxon>
        <taxon>Metazoa</taxon>
        <taxon>Ecdysozoa</taxon>
        <taxon>Arthropoda</taxon>
        <taxon>Hexapoda</taxon>
        <taxon>Insecta</taxon>
        <taxon>Pterygota</taxon>
        <taxon>Neoptera</taxon>
        <taxon>Paraneoptera</taxon>
        <taxon>Hemiptera</taxon>
        <taxon>Heteroptera</taxon>
        <taxon>Panheteroptera</taxon>
        <taxon>Cimicomorpha</taxon>
        <taxon>Reduviidae</taxon>
        <taxon>Harpactorinae</taxon>
        <taxon>Harpactorini</taxon>
        <taxon>Rhynocoris</taxon>
    </lineage>
</organism>
<evidence type="ECO:0000313" key="8">
    <source>
        <dbReference type="Proteomes" id="UP001461498"/>
    </source>
</evidence>
<dbReference type="SMART" id="SM00028">
    <property type="entry name" value="TPR"/>
    <property type="match status" value="2"/>
</dbReference>
<dbReference type="PANTHER" id="PTHR46674">
    <property type="entry name" value="INACTIVE PEPTIDYL-PROLYL CIS-TRANS ISOMERASE FKBP6"/>
    <property type="match status" value="1"/>
</dbReference>
<dbReference type="EMBL" id="JAPXFL010000007">
    <property type="protein sequence ID" value="KAK9503791.1"/>
    <property type="molecule type" value="Genomic_DNA"/>
</dbReference>
<dbReference type="AlphaFoldDB" id="A0AAW1CZB1"/>
<comment type="catalytic activity">
    <reaction evidence="4">
        <text>[protein]-peptidylproline (omega=180) = [protein]-peptidylproline (omega=0)</text>
        <dbReference type="Rhea" id="RHEA:16237"/>
        <dbReference type="Rhea" id="RHEA-COMP:10747"/>
        <dbReference type="Rhea" id="RHEA-COMP:10748"/>
        <dbReference type="ChEBI" id="CHEBI:83833"/>
        <dbReference type="ChEBI" id="CHEBI:83834"/>
        <dbReference type="EC" id="5.2.1.8"/>
    </reaction>
</comment>
<dbReference type="GO" id="GO:0005737">
    <property type="term" value="C:cytoplasm"/>
    <property type="evidence" value="ECO:0007669"/>
    <property type="project" value="TreeGrafter"/>
</dbReference>
<dbReference type="EC" id="5.2.1.8" evidence="4"/>
<evidence type="ECO:0000256" key="4">
    <source>
        <dbReference type="PROSITE-ProRule" id="PRU00277"/>
    </source>
</evidence>
<dbReference type="PROSITE" id="PS50005">
    <property type="entry name" value="TPR"/>
    <property type="match status" value="1"/>
</dbReference>
<dbReference type="GO" id="GO:0003755">
    <property type="term" value="F:peptidyl-prolyl cis-trans isomerase activity"/>
    <property type="evidence" value="ECO:0007669"/>
    <property type="project" value="UniProtKB-KW"/>
</dbReference>
<evidence type="ECO:0000313" key="7">
    <source>
        <dbReference type="EMBL" id="KAK9503791.1"/>
    </source>
</evidence>
<feature type="repeat" description="TPR" evidence="5">
    <location>
        <begin position="261"/>
        <end position="294"/>
    </location>
</feature>
<sequence length="412" mass="47579">MKSENDLPWLPRKVPFQLINPCTQAYKNIEKYMFDLYDKGKIKKAIIEHGIGDVLPCNASVYLHYSCYIEGKRTPFDSSLLRSLNPKHYQMGGGYLFPGFEIALQSMKENETAEFLIHPDYAFGKLGCPPRIPGNVPIMIVINVSGFIDCGDAVLTKRDDVEFLKFPEKMKIARAHNALAIDYYKHGRIKMAFHHFREAQYTLDVEADSKTDEEERKTFLQKSIVNQLMCLSHHKYLKPKKIIEISSHLNKEIYDLLQNNAKFHYCMGVAHTHLQDFTLASESFKKAQSLSPFLPRLSKAIKFLNEMAGKAVQDEKQMWREAFEKLGYTTKIQKEEEENNSTILLKKQVSSILKKCLKIDDFICLNMELGLTKSESRVLAAECLKLGLLYEQRLENNHIRVIIRKMTNDCYS</sequence>
<dbReference type="Gene3D" id="3.10.50.40">
    <property type="match status" value="1"/>
</dbReference>
<dbReference type="PROSITE" id="PS50059">
    <property type="entry name" value="FKBP_PPIASE"/>
    <property type="match status" value="1"/>
</dbReference>
<evidence type="ECO:0000256" key="5">
    <source>
        <dbReference type="PROSITE-ProRule" id="PRU00339"/>
    </source>
</evidence>
<dbReference type="InterPro" id="IPR019734">
    <property type="entry name" value="TPR_rpt"/>
</dbReference>
<dbReference type="Gene3D" id="1.25.40.10">
    <property type="entry name" value="Tetratricopeptide repeat domain"/>
    <property type="match status" value="1"/>
</dbReference>
<dbReference type="GO" id="GO:0034587">
    <property type="term" value="P:piRNA processing"/>
    <property type="evidence" value="ECO:0007669"/>
    <property type="project" value="TreeGrafter"/>
</dbReference>
<dbReference type="GO" id="GO:0051879">
    <property type="term" value="F:Hsp90 protein binding"/>
    <property type="evidence" value="ECO:0007669"/>
    <property type="project" value="TreeGrafter"/>
</dbReference>
<dbReference type="SUPFAM" id="SSF54534">
    <property type="entry name" value="FKBP-like"/>
    <property type="match status" value="1"/>
</dbReference>
<comment type="caution">
    <text evidence="7">The sequence shown here is derived from an EMBL/GenBank/DDBJ whole genome shotgun (WGS) entry which is preliminary data.</text>
</comment>
<evidence type="ECO:0000256" key="1">
    <source>
        <dbReference type="ARBA" id="ARBA00009648"/>
    </source>
</evidence>
<keyword evidence="3 5" id="KW-0802">TPR repeat</keyword>
<comment type="similarity">
    <text evidence="1">Belongs to the FKBP6 family.</text>
</comment>
<feature type="domain" description="PPIase FKBP-type" evidence="6">
    <location>
        <begin position="58"/>
        <end position="148"/>
    </location>
</feature>
<keyword evidence="8" id="KW-1185">Reference proteome</keyword>
<evidence type="ECO:0000256" key="3">
    <source>
        <dbReference type="ARBA" id="ARBA00022803"/>
    </source>
</evidence>
<dbReference type="InterPro" id="IPR001179">
    <property type="entry name" value="PPIase_FKBP_dom"/>
</dbReference>
<keyword evidence="2" id="KW-0677">Repeat</keyword>
<accession>A0AAW1CZB1</accession>
<dbReference type="SUPFAM" id="SSF48452">
    <property type="entry name" value="TPR-like"/>
    <property type="match status" value="1"/>
</dbReference>
<name>A0AAW1CZB1_9HEMI</name>
<gene>
    <name evidence="7" type="ORF">O3M35_010274</name>
</gene>
<evidence type="ECO:0000256" key="2">
    <source>
        <dbReference type="ARBA" id="ARBA00022737"/>
    </source>
</evidence>
<dbReference type="InterPro" id="IPR042282">
    <property type="entry name" value="FKBP6/shu"/>
</dbReference>
<dbReference type="GO" id="GO:0007283">
    <property type="term" value="P:spermatogenesis"/>
    <property type="evidence" value="ECO:0007669"/>
    <property type="project" value="TreeGrafter"/>
</dbReference>
<reference evidence="7 8" key="1">
    <citation type="submission" date="2022-12" db="EMBL/GenBank/DDBJ databases">
        <title>Chromosome-level genome assembly of true bugs.</title>
        <authorList>
            <person name="Ma L."/>
            <person name="Li H."/>
        </authorList>
    </citation>
    <scope>NUCLEOTIDE SEQUENCE [LARGE SCALE GENOMIC DNA]</scope>
    <source>
        <strain evidence="7">Lab_2022b</strain>
    </source>
</reference>
<dbReference type="Pfam" id="PF00254">
    <property type="entry name" value="FKBP_C"/>
    <property type="match status" value="1"/>
</dbReference>
<protein>
    <recommendedName>
        <fullName evidence="4">peptidylprolyl isomerase</fullName>
        <ecNumber evidence="4">5.2.1.8</ecNumber>
    </recommendedName>
</protein>
<dbReference type="PANTHER" id="PTHR46674:SF1">
    <property type="entry name" value="INACTIVE PEPTIDYL-PROLYL CIS-TRANS ISOMERASE FKBP6"/>
    <property type="match status" value="1"/>
</dbReference>
<dbReference type="InterPro" id="IPR011990">
    <property type="entry name" value="TPR-like_helical_dom_sf"/>
</dbReference>
<dbReference type="InterPro" id="IPR046357">
    <property type="entry name" value="PPIase_dom_sf"/>
</dbReference>
<proteinExistence type="inferred from homology"/>
<keyword evidence="4" id="KW-0697">Rotamase</keyword>
<keyword evidence="4" id="KW-0413">Isomerase</keyword>
<dbReference type="Proteomes" id="UP001461498">
    <property type="component" value="Unassembled WGS sequence"/>
</dbReference>